<protein>
    <submittedName>
        <fullName evidence="1">Uncharacterized protein</fullName>
    </submittedName>
</protein>
<dbReference type="AlphaFoldDB" id="A0A371F1P0"/>
<dbReference type="OrthoDB" id="851862at2759"/>
<dbReference type="Proteomes" id="UP000257109">
    <property type="component" value="Unassembled WGS sequence"/>
</dbReference>
<feature type="non-terminal residue" evidence="1">
    <location>
        <position position="1"/>
    </location>
</feature>
<reference evidence="1" key="1">
    <citation type="submission" date="2018-05" db="EMBL/GenBank/DDBJ databases">
        <title>Draft genome of Mucuna pruriens seed.</title>
        <authorList>
            <person name="Nnadi N.E."/>
            <person name="Vos R."/>
            <person name="Hasami M.H."/>
            <person name="Devisetty U.K."/>
            <person name="Aguiy J.C."/>
        </authorList>
    </citation>
    <scope>NUCLEOTIDE SEQUENCE [LARGE SCALE GENOMIC DNA]</scope>
    <source>
        <strain evidence="1">JCA_2017</strain>
    </source>
</reference>
<keyword evidence="2" id="KW-1185">Reference proteome</keyword>
<organism evidence="1 2">
    <name type="scientific">Mucuna pruriens</name>
    <name type="common">Velvet bean</name>
    <name type="synonym">Dolichos pruriens</name>
    <dbReference type="NCBI Taxonomy" id="157652"/>
    <lineage>
        <taxon>Eukaryota</taxon>
        <taxon>Viridiplantae</taxon>
        <taxon>Streptophyta</taxon>
        <taxon>Embryophyta</taxon>
        <taxon>Tracheophyta</taxon>
        <taxon>Spermatophyta</taxon>
        <taxon>Magnoliopsida</taxon>
        <taxon>eudicotyledons</taxon>
        <taxon>Gunneridae</taxon>
        <taxon>Pentapetalae</taxon>
        <taxon>rosids</taxon>
        <taxon>fabids</taxon>
        <taxon>Fabales</taxon>
        <taxon>Fabaceae</taxon>
        <taxon>Papilionoideae</taxon>
        <taxon>50 kb inversion clade</taxon>
        <taxon>NPAAA clade</taxon>
        <taxon>indigoferoid/millettioid clade</taxon>
        <taxon>Phaseoleae</taxon>
        <taxon>Mucuna</taxon>
    </lineage>
</organism>
<gene>
    <name evidence="1" type="ORF">CR513_48348</name>
</gene>
<evidence type="ECO:0000313" key="1">
    <source>
        <dbReference type="EMBL" id="RDX72201.1"/>
    </source>
</evidence>
<sequence length="78" mass="8844">MKAFPFSLDGAAKDWLYLQLALFNTWGDMNSFWHLELRPSREKCVGLGSIQERLCMNIGKDLINSVSPIHTIRSANSC</sequence>
<proteinExistence type="predicted"/>
<accession>A0A371F1P0</accession>
<comment type="caution">
    <text evidence="1">The sequence shown here is derived from an EMBL/GenBank/DDBJ whole genome shotgun (WGS) entry which is preliminary data.</text>
</comment>
<name>A0A371F1P0_MUCPR</name>
<evidence type="ECO:0000313" key="2">
    <source>
        <dbReference type="Proteomes" id="UP000257109"/>
    </source>
</evidence>
<dbReference type="EMBL" id="QJKJ01011015">
    <property type="protein sequence ID" value="RDX72201.1"/>
    <property type="molecule type" value="Genomic_DNA"/>
</dbReference>